<dbReference type="AlphaFoldDB" id="A0A409YQL5"/>
<evidence type="ECO:0000313" key="2">
    <source>
        <dbReference type="EMBL" id="PPR05304.1"/>
    </source>
</evidence>
<feature type="region of interest" description="Disordered" evidence="1">
    <location>
        <begin position="1"/>
        <end position="262"/>
    </location>
</feature>
<feature type="compositionally biased region" description="Polar residues" evidence="1">
    <location>
        <begin position="44"/>
        <end position="56"/>
    </location>
</feature>
<sequence length="747" mass="79878">MPSRSSKHGRNKRNDTYNQQQQQHSHSQPPSPLDPQLQPPLHSEPTTQPHSTDTDMQSSLLLSPPTQLPTPLPERERERETMRMDKLVDVETPPGSLPGDRVGMGEAGEERGRGGDDEEDEEDDGDGELAATYRSPPFREAMLPVEQESPPPLPIPPRVYQSVGSVMGEDVEPFGSSPTDVHPYMIAPPLSQPVSPRTQAHISPRSSAHASPSAATRSPPRQRSYIQQEFEREYERTWDERDREREREVYHPQPTRPGLAIDTTAYDDGLYHHSYSHSTPIAPRLVSPASPAPSSAQRYGGAIGAYGAYGASVAASGLAQAIKKGGRVGLGISGVRGRDGEEEDLGATLRSPLKEKDKERKGGDLVLAKWDKVGDELVLMLAYEGGGVRVFGCGDLGGVEEVLGWVVGVGDVLGVEGDGEVRVVDLGVVKGLKGVWLAVLAEVVKRVERGDDRVDSMLLIYDMESHRVVKRVKVEGVGVRMEVGGNVIVVGTVAPASLVIYSAATLEVSYVVPASALELFAPPPVPTTTTKSAKHKSSHSASYLPSGTSSSPYYSHSPHNIETVSIEQARRRMEGRQSISLDDDLPAPRPPTDVHSLPRPVFSLHGRLLAYACSSLGGPPTKILGLAIPGKKSSSSSSPVTATNLDVGYGSLGSTHSTSASTASTSSTSSAFNAIRSLAAKGMGGGGVTQKELGSAAMKVGESVFSGMKFLGGMAVEALGGNVSKSAPDEEFAREDVVRRMRERERR</sequence>
<feature type="region of interest" description="Disordered" evidence="1">
    <location>
        <begin position="526"/>
        <end position="597"/>
    </location>
</feature>
<comment type="caution">
    <text evidence="2">The sequence shown here is derived from an EMBL/GenBank/DDBJ whole genome shotgun (WGS) entry which is preliminary data.</text>
</comment>
<dbReference type="Proteomes" id="UP000284842">
    <property type="component" value="Unassembled WGS sequence"/>
</dbReference>
<evidence type="ECO:0000256" key="1">
    <source>
        <dbReference type="SAM" id="MobiDB-lite"/>
    </source>
</evidence>
<feature type="compositionally biased region" description="Low complexity" evidence="1">
    <location>
        <begin position="19"/>
        <end position="43"/>
    </location>
</feature>
<name>A0A409YQL5_9AGAR</name>
<gene>
    <name evidence="2" type="ORF">CVT24_008071</name>
</gene>
<protein>
    <submittedName>
        <fullName evidence="2">Uncharacterized protein</fullName>
    </submittedName>
</protein>
<feature type="compositionally biased region" description="Low complexity" evidence="1">
    <location>
        <begin position="539"/>
        <end position="558"/>
    </location>
</feature>
<organism evidence="2 3">
    <name type="scientific">Panaeolus cyanescens</name>
    <dbReference type="NCBI Taxonomy" id="181874"/>
    <lineage>
        <taxon>Eukaryota</taxon>
        <taxon>Fungi</taxon>
        <taxon>Dikarya</taxon>
        <taxon>Basidiomycota</taxon>
        <taxon>Agaricomycotina</taxon>
        <taxon>Agaricomycetes</taxon>
        <taxon>Agaricomycetidae</taxon>
        <taxon>Agaricales</taxon>
        <taxon>Agaricineae</taxon>
        <taxon>Galeropsidaceae</taxon>
        <taxon>Panaeolus</taxon>
    </lineage>
</organism>
<proteinExistence type="predicted"/>
<feature type="compositionally biased region" description="Basic and acidic residues" evidence="1">
    <location>
        <begin position="73"/>
        <end position="89"/>
    </location>
</feature>
<feature type="compositionally biased region" description="Basic and acidic residues" evidence="1">
    <location>
        <begin position="734"/>
        <end position="747"/>
    </location>
</feature>
<keyword evidence="3" id="KW-1185">Reference proteome</keyword>
<feature type="compositionally biased region" description="Acidic residues" evidence="1">
    <location>
        <begin position="116"/>
        <end position="127"/>
    </location>
</feature>
<feature type="compositionally biased region" description="Low complexity" evidence="1">
    <location>
        <begin position="203"/>
        <end position="224"/>
    </location>
</feature>
<evidence type="ECO:0000313" key="3">
    <source>
        <dbReference type="Proteomes" id="UP000284842"/>
    </source>
</evidence>
<accession>A0A409YQL5</accession>
<feature type="non-terminal residue" evidence="2">
    <location>
        <position position="747"/>
    </location>
</feature>
<feature type="compositionally biased region" description="Polar residues" evidence="1">
    <location>
        <begin position="192"/>
        <end position="201"/>
    </location>
</feature>
<feature type="compositionally biased region" description="Basic and acidic residues" evidence="1">
    <location>
        <begin position="229"/>
        <end position="250"/>
    </location>
</feature>
<dbReference type="InParanoid" id="A0A409YQL5"/>
<reference evidence="2 3" key="1">
    <citation type="journal article" date="2018" name="Evol. Lett.">
        <title>Horizontal gene cluster transfer increased hallucinogenic mushroom diversity.</title>
        <authorList>
            <person name="Reynolds H.T."/>
            <person name="Vijayakumar V."/>
            <person name="Gluck-Thaler E."/>
            <person name="Korotkin H.B."/>
            <person name="Matheny P.B."/>
            <person name="Slot J.C."/>
        </authorList>
    </citation>
    <scope>NUCLEOTIDE SEQUENCE [LARGE SCALE GENOMIC DNA]</scope>
    <source>
        <strain evidence="2 3">2629</strain>
    </source>
</reference>
<feature type="region of interest" description="Disordered" evidence="1">
    <location>
        <begin position="722"/>
        <end position="747"/>
    </location>
</feature>
<feature type="compositionally biased region" description="Basic residues" evidence="1">
    <location>
        <begin position="1"/>
        <end position="11"/>
    </location>
</feature>
<dbReference type="EMBL" id="NHTK01000817">
    <property type="protein sequence ID" value="PPR05304.1"/>
    <property type="molecule type" value="Genomic_DNA"/>
</dbReference>